<reference evidence="1 2" key="1">
    <citation type="submission" date="2019-07" db="EMBL/GenBank/DDBJ databases">
        <title>Whole genome shotgun sequence of Actinotalea fermentans NBRC 105374.</title>
        <authorList>
            <person name="Hosoyama A."/>
            <person name="Uohara A."/>
            <person name="Ohji S."/>
            <person name="Ichikawa N."/>
        </authorList>
    </citation>
    <scope>NUCLEOTIDE SEQUENCE [LARGE SCALE GENOMIC DNA]</scope>
    <source>
        <strain evidence="1 2">NBRC 105374</strain>
    </source>
</reference>
<proteinExistence type="predicted"/>
<protein>
    <submittedName>
        <fullName evidence="1">Uncharacterized protein</fullName>
    </submittedName>
</protein>
<evidence type="ECO:0000313" key="2">
    <source>
        <dbReference type="Proteomes" id="UP000321484"/>
    </source>
</evidence>
<comment type="caution">
    <text evidence="1">The sequence shown here is derived from an EMBL/GenBank/DDBJ whole genome shotgun (WGS) entry which is preliminary data.</text>
</comment>
<dbReference type="RefSeq" id="WP_034243436.1">
    <property type="nucleotide sequence ID" value="NZ_BJYK01000001.1"/>
</dbReference>
<name>A0A511YTS6_9CELL</name>
<keyword evidence="2" id="KW-1185">Reference proteome</keyword>
<dbReference type="EMBL" id="BJYK01000001">
    <property type="protein sequence ID" value="GEN78590.1"/>
    <property type="molecule type" value="Genomic_DNA"/>
</dbReference>
<evidence type="ECO:0000313" key="1">
    <source>
        <dbReference type="EMBL" id="GEN78590.1"/>
    </source>
</evidence>
<gene>
    <name evidence="1" type="ORF">AFE02nite_03240</name>
</gene>
<dbReference type="AlphaFoldDB" id="A0A511YTS6"/>
<organism evidence="1 2">
    <name type="scientific">Actinotalea fermentans</name>
    <dbReference type="NCBI Taxonomy" id="43671"/>
    <lineage>
        <taxon>Bacteria</taxon>
        <taxon>Bacillati</taxon>
        <taxon>Actinomycetota</taxon>
        <taxon>Actinomycetes</taxon>
        <taxon>Micrococcales</taxon>
        <taxon>Cellulomonadaceae</taxon>
        <taxon>Actinotalea</taxon>
    </lineage>
</organism>
<sequence length="103" mass="11317">MSETTETICHWEQVQRQWKWEWASYHPHQTVFWTTGDASGTTELIEEATLAPQAPELAVDMCYGSRWEKVSGTGTNVVIATADLPEGAVPAGDGWRQAVPVGA</sequence>
<accession>A0A511YTS6</accession>
<dbReference type="OrthoDB" id="4827310at2"/>
<dbReference type="Proteomes" id="UP000321484">
    <property type="component" value="Unassembled WGS sequence"/>
</dbReference>